<gene>
    <name evidence="1" type="ORF">JKA74_05800</name>
</gene>
<accession>A0A934WXC4</accession>
<dbReference type="EMBL" id="JAEQBW010000002">
    <property type="protein sequence ID" value="MBK6264545.1"/>
    <property type="molecule type" value="Genomic_DNA"/>
</dbReference>
<organism evidence="1 2">
    <name type="scientific">Marivirga aurantiaca</name>
    <dbReference type="NCBI Taxonomy" id="2802615"/>
    <lineage>
        <taxon>Bacteria</taxon>
        <taxon>Pseudomonadati</taxon>
        <taxon>Bacteroidota</taxon>
        <taxon>Cytophagia</taxon>
        <taxon>Cytophagales</taxon>
        <taxon>Marivirgaceae</taxon>
        <taxon>Marivirga</taxon>
    </lineage>
</organism>
<comment type="caution">
    <text evidence="1">The sequence shown here is derived from an EMBL/GenBank/DDBJ whole genome shotgun (WGS) entry which is preliminary data.</text>
</comment>
<evidence type="ECO:0000313" key="1">
    <source>
        <dbReference type="EMBL" id="MBK6264545.1"/>
    </source>
</evidence>
<evidence type="ECO:0000313" key="2">
    <source>
        <dbReference type="Proteomes" id="UP000611723"/>
    </source>
</evidence>
<dbReference type="RefSeq" id="WP_201430236.1">
    <property type="nucleotide sequence ID" value="NZ_JAEQBW010000002.1"/>
</dbReference>
<dbReference type="Proteomes" id="UP000611723">
    <property type="component" value="Unassembled WGS sequence"/>
</dbReference>
<keyword evidence="2" id="KW-1185">Reference proteome</keyword>
<name>A0A934WXC4_9BACT</name>
<dbReference type="AlphaFoldDB" id="A0A934WXC4"/>
<protein>
    <submittedName>
        <fullName evidence="1">Uncharacterized protein</fullName>
    </submittedName>
</protein>
<proteinExistence type="predicted"/>
<reference evidence="1" key="1">
    <citation type="submission" date="2021-01" db="EMBL/GenBank/DDBJ databases">
        <title>Marivirga aurantiaca sp. nov., isolated from intertidal surface sediments.</title>
        <authorList>
            <person name="Zhang M."/>
        </authorList>
    </citation>
    <scope>NUCLEOTIDE SEQUENCE</scope>
    <source>
        <strain evidence="1">S37H4</strain>
    </source>
</reference>
<sequence length="292" mass="33771">MKNHFLNFLLSFSLIYLPIDVVAQFELDSLKNKWEVEGRHDIEGIYSLNSSSRTYSIALARENDVYKLVYLSGDQENWLYGDLKAIVAPSEEKIYEGRWNAGRPEEPLLEDIKIVFGDKKFILYWSDWSIDEFRMTFPEKAESKTNINKAFDDEIFRRNNIVIPIQKTDSGLVEFPLLVNDVLQIYVSMDKINADVVVSKDIAQTLIQTRTLGYKEWVEGNFYEFIDKNKPLNSSHIFLIKSLKVGSEEINNVKAVISKDLSQSMLINIKLLEKIGKVNIDLDKELLTITKK</sequence>